<evidence type="ECO:0000256" key="9">
    <source>
        <dbReference type="ARBA" id="ARBA00023002"/>
    </source>
</evidence>
<dbReference type="OrthoDB" id="2789670at2759"/>
<dbReference type="AlphaFoldDB" id="A0A2G8SQT2"/>
<evidence type="ECO:0000256" key="6">
    <source>
        <dbReference type="ARBA" id="ARBA00022692"/>
    </source>
</evidence>
<evidence type="ECO:0000256" key="4">
    <source>
        <dbReference type="ARBA" id="ARBA00010617"/>
    </source>
</evidence>
<sequence length="523" mass="58253">MSPLLPILTALVVAAGVFGLFHFLLPKPKRGAPLPGPKPLPFFGNLFHIPRELPWKVYRDWSLQYGDLVGLQLPGKQTLLILNSVEAAADLLDKRAAIYSDRPRSPIVDLIGWSWNTPLVPYGEEWRRTRRASWQHFTSKAMPKHHPTLLQESRRFLRLLHAEPDRLRELLGFSFAATTLKTMYGIDIAPGDQRFVPLLHAALEGPTEAFMQGSFLVEHIPLLRFVPAWVPGAGFQKKFARWRRLAAELLEKPFAEAKRSWTSGEGYHSASHEMLEAISQAQLSPAAAADEERVAKIGAANVYAAGSDTPLHVLNVRKTFSTLLSFFMAMAMHPEVQAKAQAELDAVVGLDRLPEHSDRDALPYINAVVKEALRWQNVVPLGVIHRLMADDEYRGHFLPEGTLVLPNIWGMLHNPEVYPNPEVFEPERYIKDGALNPDSPNPSSVVFGFGRRICLGKNLADASLFINVASILHTFNISVPLDDDGQPQKVDVKMSTGFLSYPSGFTCVIKPRSQTAEALILGQ</sequence>
<keyword evidence="11 14" id="KW-0503">Monooxygenase</keyword>
<dbReference type="GO" id="GO:0020037">
    <property type="term" value="F:heme binding"/>
    <property type="evidence" value="ECO:0007669"/>
    <property type="project" value="InterPro"/>
</dbReference>
<dbReference type="InterPro" id="IPR001128">
    <property type="entry name" value="Cyt_P450"/>
</dbReference>
<evidence type="ECO:0000313" key="15">
    <source>
        <dbReference type="EMBL" id="PIL36127.1"/>
    </source>
</evidence>
<dbReference type="InterPro" id="IPR002401">
    <property type="entry name" value="Cyt_P450_E_grp-I"/>
</dbReference>
<feature type="binding site" description="axial binding residue" evidence="13">
    <location>
        <position position="454"/>
    </location>
    <ligand>
        <name>heme</name>
        <dbReference type="ChEBI" id="CHEBI:30413"/>
    </ligand>
    <ligandPart>
        <name>Fe</name>
        <dbReference type="ChEBI" id="CHEBI:18248"/>
    </ligandPart>
</feature>
<dbReference type="InterPro" id="IPR050364">
    <property type="entry name" value="Cytochrome_P450_fung"/>
</dbReference>
<proteinExistence type="inferred from homology"/>
<keyword evidence="7 13" id="KW-0479">Metal-binding</keyword>
<accession>A0A2G8SQT2</accession>
<dbReference type="GO" id="GO:0005506">
    <property type="term" value="F:iron ion binding"/>
    <property type="evidence" value="ECO:0007669"/>
    <property type="project" value="InterPro"/>
</dbReference>
<dbReference type="SUPFAM" id="SSF48264">
    <property type="entry name" value="Cytochrome P450"/>
    <property type="match status" value="1"/>
</dbReference>
<gene>
    <name evidence="15" type="ORF">GSI_01787</name>
</gene>
<keyword evidence="9 14" id="KW-0560">Oxidoreductase</keyword>
<dbReference type="InterPro" id="IPR036396">
    <property type="entry name" value="Cyt_P450_sf"/>
</dbReference>
<comment type="pathway">
    <text evidence="3">Secondary metabolite biosynthesis.</text>
</comment>
<evidence type="ECO:0000256" key="10">
    <source>
        <dbReference type="ARBA" id="ARBA00023004"/>
    </source>
</evidence>
<dbReference type="CDD" id="cd11065">
    <property type="entry name" value="CYP64-like"/>
    <property type="match status" value="1"/>
</dbReference>
<comment type="caution">
    <text evidence="15">The sequence shown here is derived from an EMBL/GenBank/DDBJ whole genome shotgun (WGS) entry which is preliminary data.</text>
</comment>
<keyword evidence="16" id="KW-1185">Reference proteome</keyword>
<evidence type="ECO:0000256" key="2">
    <source>
        <dbReference type="ARBA" id="ARBA00004167"/>
    </source>
</evidence>
<evidence type="ECO:0000256" key="12">
    <source>
        <dbReference type="ARBA" id="ARBA00023136"/>
    </source>
</evidence>
<comment type="subcellular location">
    <subcellularLocation>
        <location evidence="2">Membrane</location>
        <topology evidence="2">Single-pass membrane protein</topology>
    </subcellularLocation>
</comment>
<reference evidence="15 16" key="1">
    <citation type="journal article" date="2015" name="Sci. Rep.">
        <title>Chromosome-level genome map provides insights into diverse defense mechanisms in the medicinal fungus Ganoderma sinense.</title>
        <authorList>
            <person name="Zhu Y."/>
            <person name="Xu J."/>
            <person name="Sun C."/>
            <person name="Zhou S."/>
            <person name="Xu H."/>
            <person name="Nelson D.R."/>
            <person name="Qian J."/>
            <person name="Song J."/>
            <person name="Luo H."/>
            <person name="Xiang L."/>
            <person name="Li Y."/>
            <person name="Xu Z."/>
            <person name="Ji A."/>
            <person name="Wang L."/>
            <person name="Lu S."/>
            <person name="Hayward A."/>
            <person name="Sun W."/>
            <person name="Li X."/>
            <person name="Schwartz D.C."/>
            <person name="Wang Y."/>
            <person name="Chen S."/>
        </authorList>
    </citation>
    <scope>NUCLEOTIDE SEQUENCE [LARGE SCALE GENOMIC DNA]</scope>
    <source>
        <strain evidence="15 16">ZZ0214-1</strain>
    </source>
</reference>
<evidence type="ECO:0000256" key="14">
    <source>
        <dbReference type="RuleBase" id="RU000461"/>
    </source>
</evidence>
<evidence type="ECO:0000256" key="1">
    <source>
        <dbReference type="ARBA" id="ARBA00001971"/>
    </source>
</evidence>
<dbReference type="InterPro" id="IPR017972">
    <property type="entry name" value="Cyt_P450_CS"/>
</dbReference>
<dbReference type="EMBL" id="AYKW01000002">
    <property type="protein sequence ID" value="PIL36127.1"/>
    <property type="molecule type" value="Genomic_DNA"/>
</dbReference>
<evidence type="ECO:0000256" key="3">
    <source>
        <dbReference type="ARBA" id="ARBA00005179"/>
    </source>
</evidence>
<dbReference type="PANTHER" id="PTHR46300">
    <property type="entry name" value="P450, PUTATIVE (EUROFUNG)-RELATED-RELATED"/>
    <property type="match status" value="1"/>
</dbReference>
<evidence type="ECO:0000256" key="8">
    <source>
        <dbReference type="ARBA" id="ARBA00022989"/>
    </source>
</evidence>
<dbReference type="GO" id="GO:0016705">
    <property type="term" value="F:oxidoreductase activity, acting on paired donors, with incorporation or reduction of molecular oxygen"/>
    <property type="evidence" value="ECO:0007669"/>
    <property type="project" value="InterPro"/>
</dbReference>
<protein>
    <submittedName>
        <fullName evidence="15">Cytochrome P450</fullName>
    </submittedName>
</protein>
<keyword evidence="12" id="KW-0472">Membrane</keyword>
<dbReference type="GO" id="GO:0016020">
    <property type="term" value="C:membrane"/>
    <property type="evidence" value="ECO:0007669"/>
    <property type="project" value="UniProtKB-SubCell"/>
</dbReference>
<dbReference type="Gene3D" id="1.10.630.10">
    <property type="entry name" value="Cytochrome P450"/>
    <property type="match status" value="1"/>
</dbReference>
<name>A0A2G8SQT2_9APHY</name>
<comment type="similarity">
    <text evidence="4 14">Belongs to the cytochrome P450 family.</text>
</comment>
<keyword evidence="6" id="KW-0812">Transmembrane</keyword>
<dbReference type="PRINTS" id="PR00385">
    <property type="entry name" value="P450"/>
</dbReference>
<dbReference type="GO" id="GO:0004497">
    <property type="term" value="F:monooxygenase activity"/>
    <property type="evidence" value="ECO:0007669"/>
    <property type="project" value="UniProtKB-KW"/>
</dbReference>
<dbReference type="Proteomes" id="UP000230002">
    <property type="component" value="Unassembled WGS sequence"/>
</dbReference>
<comment type="cofactor">
    <cofactor evidence="1 13">
        <name>heme</name>
        <dbReference type="ChEBI" id="CHEBI:30413"/>
    </cofactor>
</comment>
<evidence type="ECO:0000256" key="5">
    <source>
        <dbReference type="ARBA" id="ARBA00022617"/>
    </source>
</evidence>
<dbReference type="PANTHER" id="PTHR46300:SF7">
    <property type="entry name" value="P450, PUTATIVE (EUROFUNG)-RELATED"/>
    <property type="match status" value="1"/>
</dbReference>
<dbReference type="PROSITE" id="PS00086">
    <property type="entry name" value="CYTOCHROME_P450"/>
    <property type="match status" value="1"/>
</dbReference>
<dbReference type="Pfam" id="PF00067">
    <property type="entry name" value="p450"/>
    <property type="match status" value="1"/>
</dbReference>
<keyword evidence="5 13" id="KW-0349">Heme</keyword>
<dbReference type="PRINTS" id="PR00463">
    <property type="entry name" value="EP450I"/>
</dbReference>
<dbReference type="STRING" id="1077348.A0A2G8SQT2"/>
<organism evidence="15 16">
    <name type="scientific">Ganoderma sinense ZZ0214-1</name>
    <dbReference type="NCBI Taxonomy" id="1077348"/>
    <lineage>
        <taxon>Eukaryota</taxon>
        <taxon>Fungi</taxon>
        <taxon>Dikarya</taxon>
        <taxon>Basidiomycota</taxon>
        <taxon>Agaricomycotina</taxon>
        <taxon>Agaricomycetes</taxon>
        <taxon>Polyporales</taxon>
        <taxon>Polyporaceae</taxon>
        <taxon>Ganoderma</taxon>
    </lineage>
</organism>
<evidence type="ECO:0000256" key="7">
    <source>
        <dbReference type="ARBA" id="ARBA00022723"/>
    </source>
</evidence>
<keyword evidence="8" id="KW-1133">Transmembrane helix</keyword>
<evidence type="ECO:0000256" key="11">
    <source>
        <dbReference type="ARBA" id="ARBA00023033"/>
    </source>
</evidence>
<evidence type="ECO:0000256" key="13">
    <source>
        <dbReference type="PIRSR" id="PIRSR602401-1"/>
    </source>
</evidence>
<evidence type="ECO:0000313" key="16">
    <source>
        <dbReference type="Proteomes" id="UP000230002"/>
    </source>
</evidence>
<keyword evidence="10 13" id="KW-0408">Iron</keyword>